<gene>
    <name evidence="1" type="ORF">SaccyDRAFT_1575</name>
</gene>
<dbReference type="OrthoDB" id="3697462at2"/>
<keyword evidence="2" id="KW-1185">Reference proteome</keyword>
<dbReference type="HOGENOM" id="CLU_197623_0_0_11"/>
<proteinExistence type="predicted"/>
<dbReference type="EMBL" id="CM001440">
    <property type="protein sequence ID" value="EHR60477.1"/>
    <property type="molecule type" value="Genomic_DNA"/>
</dbReference>
<dbReference type="AlphaFoldDB" id="H5XFT5"/>
<name>H5XFT5_9PSEU</name>
<dbReference type="Proteomes" id="UP000002791">
    <property type="component" value="Chromosome"/>
</dbReference>
<evidence type="ECO:0000313" key="2">
    <source>
        <dbReference type="Proteomes" id="UP000002791"/>
    </source>
</evidence>
<dbReference type="eggNOG" id="ENOG5034AW0">
    <property type="taxonomic scope" value="Bacteria"/>
</dbReference>
<dbReference type="STRING" id="882082.SaccyDRAFT_1575"/>
<protein>
    <submittedName>
        <fullName evidence="1">Uncharacterized protein</fullName>
    </submittedName>
</protein>
<evidence type="ECO:0000313" key="1">
    <source>
        <dbReference type="EMBL" id="EHR60477.1"/>
    </source>
</evidence>
<sequence length="73" mass="7964">MSSRDEWTVACRDLAGRRRELTVFVNAGRVVLVAPPGEAAVLTSLDVGRLRAALREAVMQVDDIPEDEDAPDD</sequence>
<dbReference type="RefSeq" id="WP_005455130.1">
    <property type="nucleotide sequence ID" value="NZ_CM001440.1"/>
</dbReference>
<reference evidence="1 2" key="1">
    <citation type="submission" date="2011-11" db="EMBL/GenBank/DDBJ databases">
        <title>The Noncontiguous Finished sequence of Saccharomonospora cyanea NA-134.</title>
        <authorList>
            <consortium name="US DOE Joint Genome Institute"/>
            <person name="Lucas S."/>
            <person name="Han J."/>
            <person name="Lapidus A."/>
            <person name="Cheng J.-F."/>
            <person name="Goodwin L."/>
            <person name="Pitluck S."/>
            <person name="Peters L."/>
            <person name="Ovchinnikova G."/>
            <person name="Lu M."/>
            <person name="Detter J.C."/>
            <person name="Han C."/>
            <person name="Tapia R."/>
            <person name="Land M."/>
            <person name="Hauser L."/>
            <person name="Kyrpides N."/>
            <person name="Ivanova N."/>
            <person name="Pagani I."/>
            <person name="Brambilla E.-M."/>
            <person name="Klenk H.-P."/>
            <person name="Woyke T."/>
        </authorList>
    </citation>
    <scope>NUCLEOTIDE SEQUENCE [LARGE SCALE GENOMIC DNA]</scope>
    <source>
        <strain evidence="1 2">NA-134</strain>
    </source>
</reference>
<organism evidence="1 2">
    <name type="scientific">Saccharomonospora cyanea NA-134</name>
    <dbReference type="NCBI Taxonomy" id="882082"/>
    <lineage>
        <taxon>Bacteria</taxon>
        <taxon>Bacillati</taxon>
        <taxon>Actinomycetota</taxon>
        <taxon>Actinomycetes</taxon>
        <taxon>Pseudonocardiales</taxon>
        <taxon>Pseudonocardiaceae</taxon>
        <taxon>Saccharomonospora</taxon>
    </lineage>
</organism>
<accession>H5XFT5</accession>